<evidence type="ECO:0000313" key="2">
    <source>
        <dbReference type="EMBL" id="KAK9180737.1"/>
    </source>
</evidence>
<dbReference type="AlphaFoldDB" id="A0AAP0LMF5"/>
<proteinExistence type="predicted"/>
<feature type="region of interest" description="Disordered" evidence="1">
    <location>
        <begin position="1"/>
        <end position="49"/>
    </location>
</feature>
<comment type="caution">
    <text evidence="2">The sequence shown here is derived from an EMBL/GenBank/DDBJ whole genome shotgun (WGS) entry which is preliminary data.</text>
</comment>
<keyword evidence="3" id="KW-1185">Reference proteome</keyword>
<feature type="compositionally biased region" description="Polar residues" evidence="1">
    <location>
        <begin position="17"/>
        <end position="29"/>
    </location>
</feature>
<evidence type="ECO:0000256" key="1">
    <source>
        <dbReference type="SAM" id="MobiDB-lite"/>
    </source>
</evidence>
<reference evidence="2 3" key="1">
    <citation type="submission" date="2024-05" db="EMBL/GenBank/DDBJ databases">
        <title>Haplotype-resolved chromosome-level genome assembly of Huyou (Citrus changshanensis).</title>
        <authorList>
            <person name="Miao C."/>
            <person name="Chen W."/>
            <person name="Wu Y."/>
            <person name="Wang L."/>
            <person name="Zhao S."/>
            <person name="Grierson D."/>
            <person name="Xu C."/>
            <person name="Chen K."/>
        </authorList>
    </citation>
    <scope>NUCLEOTIDE SEQUENCE [LARGE SCALE GENOMIC DNA]</scope>
    <source>
        <strain evidence="2">01-14</strain>
        <tissue evidence="2">Leaf</tissue>
    </source>
</reference>
<sequence length="149" mass="16195">MTAQRAQEEVKAETATIFESTRSTGSVPTENAGFETSPKGALKSSIPRKEREERYKKLFNQATKAGSSDYLILLPGTKLHLKVGSKLFLEAGSANRYDAKFPARFSFAPIALIAAVRWAVFGPSSLLALSAFALEAGTALEAKHPFFHM</sequence>
<dbReference type="Proteomes" id="UP001428341">
    <property type="component" value="Unassembled WGS sequence"/>
</dbReference>
<protein>
    <submittedName>
        <fullName evidence="2">Uncharacterized protein</fullName>
    </submittedName>
</protein>
<feature type="compositionally biased region" description="Basic and acidic residues" evidence="1">
    <location>
        <begin position="1"/>
        <end position="12"/>
    </location>
</feature>
<evidence type="ECO:0000313" key="3">
    <source>
        <dbReference type="Proteomes" id="UP001428341"/>
    </source>
</evidence>
<gene>
    <name evidence="2" type="ORF">WN944_023872</name>
</gene>
<name>A0AAP0LMF5_9ROSI</name>
<accession>A0AAP0LMF5</accession>
<organism evidence="2 3">
    <name type="scientific">Citrus x changshan-huyou</name>
    <dbReference type="NCBI Taxonomy" id="2935761"/>
    <lineage>
        <taxon>Eukaryota</taxon>
        <taxon>Viridiplantae</taxon>
        <taxon>Streptophyta</taxon>
        <taxon>Embryophyta</taxon>
        <taxon>Tracheophyta</taxon>
        <taxon>Spermatophyta</taxon>
        <taxon>Magnoliopsida</taxon>
        <taxon>eudicotyledons</taxon>
        <taxon>Gunneridae</taxon>
        <taxon>Pentapetalae</taxon>
        <taxon>rosids</taxon>
        <taxon>malvids</taxon>
        <taxon>Sapindales</taxon>
        <taxon>Rutaceae</taxon>
        <taxon>Aurantioideae</taxon>
        <taxon>Citrus</taxon>
    </lineage>
</organism>
<dbReference type="EMBL" id="JBCGBO010000024">
    <property type="protein sequence ID" value="KAK9180737.1"/>
    <property type="molecule type" value="Genomic_DNA"/>
</dbReference>